<name>A0AAU9UK42_EUPED</name>
<dbReference type="Pfam" id="PF10793">
    <property type="entry name" value="Gloverin"/>
    <property type="match status" value="1"/>
</dbReference>
<proteinExistence type="predicted"/>
<gene>
    <name evidence="2" type="ORF">EEDITHA_LOCUS13465</name>
</gene>
<dbReference type="Proteomes" id="UP001153954">
    <property type="component" value="Unassembled WGS sequence"/>
</dbReference>
<accession>A0AAU9UK42</accession>
<feature type="signal peptide" evidence="1">
    <location>
        <begin position="1"/>
        <end position="21"/>
    </location>
</feature>
<feature type="chain" id="PRO_5043370170" description="Gloverin" evidence="1">
    <location>
        <begin position="22"/>
        <end position="176"/>
    </location>
</feature>
<protein>
    <recommendedName>
        <fullName evidence="4">Gloverin</fullName>
    </recommendedName>
</protein>
<evidence type="ECO:0000256" key="1">
    <source>
        <dbReference type="SAM" id="SignalP"/>
    </source>
</evidence>
<dbReference type="AlphaFoldDB" id="A0AAU9UK42"/>
<dbReference type="InterPro" id="IPR019729">
    <property type="entry name" value="Gloverin-like_protein"/>
</dbReference>
<reference evidence="2" key="1">
    <citation type="submission" date="2022-03" db="EMBL/GenBank/DDBJ databases">
        <authorList>
            <person name="Tunstrom K."/>
        </authorList>
    </citation>
    <scope>NUCLEOTIDE SEQUENCE</scope>
</reference>
<evidence type="ECO:0000313" key="3">
    <source>
        <dbReference type="Proteomes" id="UP001153954"/>
    </source>
</evidence>
<evidence type="ECO:0000313" key="2">
    <source>
        <dbReference type="EMBL" id="CAH2098343.1"/>
    </source>
</evidence>
<comment type="caution">
    <text evidence="2">The sequence shown here is derived from an EMBL/GenBank/DDBJ whole genome shotgun (WGS) entry which is preliminary data.</text>
</comment>
<sequence length="176" mass="19255">MQGQIIIGFVVLACVCAQVSQSPYYEEKYPNIYMIAKRARHPRDLTWDKKLGDGKVFGTLGHTDDSLFGKAGYKKDIFNDERGTLKGEAYGSRVLGAAGDNSYLGGKLDWNNVNKNAQATLELNKQIGGRTNAQATASKVWNFDKNTRLSAGGTVSQDIGHGKPDIGLGAKFEHNW</sequence>
<dbReference type="EMBL" id="CAKOGL010000019">
    <property type="protein sequence ID" value="CAH2098343.1"/>
    <property type="molecule type" value="Genomic_DNA"/>
</dbReference>
<keyword evidence="3" id="KW-1185">Reference proteome</keyword>
<evidence type="ECO:0008006" key="4">
    <source>
        <dbReference type="Google" id="ProtNLM"/>
    </source>
</evidence>
<keyword evidence="1" id="KW-0732">Signal</keyword>
<organism evidence="2 3">
    <name type="scientific">Euphydryas editha</name>
    <name type="common">Edith's checkerspot</name>
    <dbReference type="NCBI Taxonomy" id="104508"/>
    <lineage>
        <taxon>Eukaryota</taxon>
        <taxon>Metazoa</taxon>
        <taxon>Ecdysozoa</taxon>
        <taxon>Arthropoda</taxon>
        <taxon>Hexapoda</taxon>
        <taxon>Insecta</taxon>
        <taxon>Pterygota</taxon>
        <taxon>Neoptera</taxon>
        <taxon>Endopterygota</taxon>
        <taxon>Lepidoptera</taxon>
        <taxon>Glossata</taxon>
        <taxon>Ditrysia</taxon>
        <taxon>Papilionoidea</taxon>
        <taxon>Nymphalidae</taxon>
        <taxon>Nymphalinae</taxon>
        <taxon>Euphydryas</taxon>
    </lineage>
</organism>